<dbReference type="SMART" id="SM00226">
    <property type="entry name" value="LMWPc"/>
    <property type="match status" value="1"/>
</dbReference>
<evidence type="ECO:0000313" key="12">
    <source>
        <dbReference type="Proteomes" id="UP000294802"/>
    </source>
</evidence>
<gene>
    <name evidence="11" type="ORF">ERX29_06685</name>
</gene>
<dbReference type="InterPro" id="IPR017867">
    <property type="entry name" value="Tyr_phospatase_low_mol_wt"/>
</dbReference>
<comment type="caution">
    <text evidence="11">The sequence shown here is derived from an EMBL/GenBank/DDBJ whole genome shotgun (WGS) entry which is preliminary data.</text>
</comment>
<protein>
    <recommendedName>
        <fullName evidence="6">Low molecular weight protein-tyrosine-phosphatase PtpB</fullName>
        <ecNumber evidence="2">3.1.3.48</ecNumber>
    </recommendedName>
    <alternativeName>
        <fullName evidence="7">Phosphotyrosine phosphatase B</fullName>
    </alternativeName>
</protein>
<dbReference type="CDD" id="cd16344">
    <property type="entry name" value="LMWPAP"/>
    <property type="match status" value="1"/>
</dbReference>
<feature type="active site" description="Nucleophile" evidence="9">
    <location>
        <position position="7"/>
    </location>
</feature>
<evidence type="ECO:0000256" key="9">
    <source>
        <dbReference type="PIRSR" id="PIRSR617867-1"/>
    </source>
</evidence>
<dbReference type="InterPro" id="IPR023485">
    <property type="entry name" value="Ptyr_pPase"/>
</dbReference>
<evidence type="ECO:0000259" key="10">
    <source>
        <dbReference type="SMART" id="SM00226"/>
    </source>
</evidence>
<dbReference type="PRINTS" id="PR00719">
    <property type="entry name" value="LMWPTPASE"/>
</dbReference>
<comment type="similarity">
    <text evidence="1">Belongs to the low molecular weight phosphotyrosine protein phosphatase family.</text>
</comment>
<evidence type="ECO:0000256" key="3">
    <source>
        <dbReference type="ARBA" id="ARBA00022801"/>
    </source>
</evidence>
<dbReference type="PANTHER" id="PTHR11717">
    <property type="entry name" value="LOW MOLECULAR WEIGHT PROTEIN TYROSINE PHOSPHATASE"/>
    <property type="match status" value="1"/>
</dbReference>
<evidence type="ECO:0000313" key="11">
    <source>
        <dbReference type="EMBL" id="TDM10576.1"/>
    </source>
</evidence>
<dbReference type="Pfam" id="PF01451">
    <property type="entry name" value="LMWPc"/>
    <property type="match status" value="1"/>
</dbReference>
<evidence type="ECO:0000256" key="8">
    <source>
        <dbReference type="ARBA" id="ARBA00051722"/>
    </source>
</evidence>
<feature type="active site" description="Proton donor" evidence="9">
    <location>
        <position position="111"/>
    </location>
</feature>
<dbReference type="SUPFAM" id="SSF52788">
    <property type="entry name" value="Phosphotyrosine protein phosphatases I"/>
    <property type="match status" value="1"/>
</dbReference>
<feature type="active site" description="Nucleophile" evidence="9">
    <location>
        <position position="13"/>
    </location>
</feature>
<dbReference type="EC" id="3.1.3.48" evidence="2"/>
<dbReference type="InterPro" id="IPR036196">
    <property type="entry name" value="Ptyr_pPase_sf"/>
</dbReference>
<evidence type="ECO:0000256" key="7">
    <source>
        <dbReference type="ARBA" id="ARBA00041820"/>
    </source>
</evidence>
<sequence>MKVIFVCTGNTCRSPLAESIAKSLTENHEFTSRGLSAYSGAPVSQHSAALIRQHQLPEPSTAEQFTDEDATADLIVTMSSSHKQYIEVMYPGANVYRLSEYAAGDMQDINDPYGGNMTAYERAYEQIEMYVRQLIETLDNTK</sequence>
<evidence type="ECO:0000256" key="1">
    <source>
        <dbReference type="ARBA" id="ARBA00011063"/>
    </source>
</evidence>
<comment type="function">
    <text evidence="5">Dephosphorylates the phosphotyrosine-containing proteins.</text>
</comment>
<accession>A0A4R6BU70</accession>
<dbReference type="AlphaFoldDB" id="A0A4R6BU70"/>
<keyword evidence="12" id="KW-1185">Reference proteome</keyword>
<organism evidence="11 12">
    <name type="scientific">Macrococcus lamae</name>
    <dbReference type="NCBI Taxonomy" id="198484"/>
    <lineage>
        <taxon>Bacteria</taxon>
        <taxon>Bacillati</taxon>
        <taxon>Bacillota</taxon>
        <taxon>Bacilli</taxon>
        <taxon>Bacillales</taxon>
        <taxon>Staphylococcaceae</taxon>
        <taxon>Macrococcus</taxon>
    </lineage>
</organism>
<dbReference type="GO" id="GO:0004725">
    <property type="term" value="F:protein tyrosine phosphatase activity"/>
    <property type="evidence" value="ECO:0007669"/>
    <property type="project" value="UniProtKB-EC"/>
</dbReference>
<dbReference type="PANTHER" id="PTHR11717:SF31">
    <property type="entry name" value="LOW MOLECULAR WEIGHT PROTEIN-TYROSINE-PHOSPHATASE ETP-RELATED"/>
    <property type="match status" value="1"/>
</dbReference>
<dbReference type="InterPro" id="IPR050438">
    <property type="entry name" value="LMW_PTPase"/>
</dbReference>
<dbReference type="EMBL" id="SCWB01000010">
    <property type="protein sequence ID" value="TDM10576.1"/>
    <property type="molecule type" value="Genomic_DNA"/>
</dbReference>
<keyword evidence="3" id="KW-0378">Hydrolase</keyword>
<evidence type="ECO:0000256" key="5">
    <source>
        <dbReference type="ARBA" id="ARBA00037193"/>
    </source>
</evidence>
<proteinExistence type="inferred from homology"/>
<evidence type="ECO:0000256" key="6">
    <source>
        <dbReference type="ARBA" id="ARBA00040312"/>
    </source>
</evidence>
<evidence type="ECO:0000256" key="2">
    <source>
        <dbReference type="ARBA" id="ARBA00013064"/>
    </source>
</evidence>
<evidence type="ECO:0000256" key="4">
    <source>
        <dbReference type="ARBA" id="ARBA00022912"/>
    </source>
</evidence>
<dbReference type="Gene3D" id="3.40.50.2300">
    <property type="match status" value="1"/>
</dbReference>
<comment type="catalytic activity">
    <reaction evidence="8">
        <text>O-phospho-L-tyrosyl-[protein] + H2O = L-tyrosyl-[protein] + phosphate</text>
        <dbReference type="Rhea" id="RHEA:10684"/>
        <dbReference type="Rhea" id="RHEA-COMP:10136"/>
        <dbReference type="Rhea" id="RHEA-COMP:20101"/>
        <dbReference type="ChEBI" id="CHEBI:15377"/>
        <dbReference type="ChEBI" id="CHEBI:43474"/>
        <dbReference type="ChEBI" id="CHEBI:46858"/>
        <dbReference type="ChEBI" id="CHEBI:61978"/>
        <dbReference type="EC" id="3.1.3.48"/>
    </reaction>
</comment>
<dbReference type="OrthoDB" id="9784339at2"/>
<name>A0A4R6BU70_9STAP</name>
<dbReference type="Proteomes" id="UP000294802">
    <property type="component" value="Unassembled WGS sequence"/>
</dbReference>
<dbReference type="RefSeq" id="WP_133443926.1">
    <property type="nucleotide sequence ID" value="NZ_SCWB01000010.1"/>
</dbReference>
<keyword evidence="4" id="KW-0904">Protein phosphatase</keyword>
<feature type="domain" description="Phosphotyrosine protein phosphatase I" evidence="10">
    <location>
        <begin position="1"/>
        <end position="137"/>
    </location>
</feature>
<reference evidence="11 12" key="1">
    <citation type="submission" date="2019-01" db="EMBL/GenBank/DDBJ databases">
        <title>Draft genome sequences of the type strains of six Macrococcus species.</title>
        <authorList>
            <person name="Mazhar S."/>
            <person name="Altermann E."/>
            <person name="Hill C."/>
            <person name="Mcauliffe O."/>
        </authorList>
    </citation>
    <scope>NUCLEOTIDE SEQUENCE [LARGE SCALE GENOMIC DNA]</scope>
    <source>
        <strain evidence="11 12">CCM4815</strain>
    </source>
</reference>